<dbReference type="KEGG" id="bman:114248457"/>
<feature type="compositionally biased region" description="Low complexity" evidence="1">
    <location>
        <begin position="424"/>
        <end position="445"/>
    </location>
</feature>
<evidence type="ECO:0000256" key="1">
    <source>
        <dbReference type="SAM" id="MobiDB-lite"/>
    </source>
</evidence>
<feature type="compositionally biased region" description="Basic residues" evidence="1">
    <location>
        <begin position="541"/>
        <end position="554"/>
    </location>
</feature>
<dbReference type="AlphaFoldDB" id="A0A6J2K7C8"/>
<gene>
    <name evidence="3" type="primary">LOC114248457</name>
</gene>
<feature type="region of interest" description="Disordered" evidence="1">
    <location>
        <begin position="602"/>
        <end position="638"/>
    </location>
</feature>
<sequence>MPINKIHYDKKTLLLEKQSLLDNIVYCETRIAELLTKKCTNYIEDSDSSGSEDGFTLSIDPGPTVSQLKLLQSSLQTCLQATQELTNLQVLQSEVNVMITEPELEGEPPVTESGTWREVTADCRIDLVPFSVQFYMHQPDRKFSAPSYRKLCVILVKAAHETELAKSVLPHLTRPSDVVEVLKSYSVAYRSRRTSLARLAEKYESSLYMEPAAEGGYLLRCANLLEVHWRLENKVSAVAPFYHRMKFDLEYMNESYVAKISEAHKQLSDPALSTDERTLLLSKIITVCLEVNGQETVEPSRLDTRQDALDGDPASHIMAPPKEIPRKLAKKPSKSLKRSQPDTANVSAKKGKSAPEDTTQNQSDNINIHNLVDNIDSKKKNFEATTKNVVTSQVTNKDKDSGNVVLEKAQMIKKPIAENGGRGNKQSSNSEVNVKSVKSNAASKKIPTHKSRLAEKSSVASAEIKSTSKNVAAVKSRTEKLNLNENDKNVMNTNNNNNGNELIDKVTERNKIITPNKRENVANINVDNSRDKQKNDLQNKKIQKKISIKSHKNPSGKMKAGNNNVLSAGNTDAAKKSKIPQKVSSPVVDSIIKKNMLRISPRRLPANIKSSSETSNKQRLIKTSTSIPRLLKPTSKIK</sequence>
<accession>A0A6J2K7C8</accession>
<proteinExistence type="predicted"/>
<dbReference type="RefSeq" id="XP_028037498.1">
    <property type="nucleotide sequence ID" value="XM_028181697.1"/>
</dbReference>
<evidence type="ECO:0000313" key="3">
    <source>
        <dbReference type="RefSeq" id="XP_028037498.1"/>
    </source>
</evidence>
<feature type="compositionally biased region" description="Polar residues" evidence="1">
    <location>
        <begin position="608"/>
        <end position="627"/>
    </location>
</feature>
<feature type="compositionally biased region" description="Basic and acidic residues" evidence="1">
    <location>
        <begin position="528"/>
        <end position="539"/>
    </location>
</feature>
<feature type="compositionally biased region" description="Basic residues" evidence="1">
    <location>
        <begin position="327"/>
        <end position="337"/>
    </location>
</feature>
<keyword evidence="2" id="KW-1185">Reference proteome</keyword>
<feature type="compositionally biased region" description="Basic and acidic residues" evidence="1">
    <location>
        <begin position="298"/>
        <end position="308"/>
    </location>
</feature>
<feature type="compositionally biased region" description="Polar residues" evidence="1">
    <location>
        <begin position="458"/>
        <end position="470"/>
    </location>
</feature>
<organism evidence="2 3">
    <name type="scientific">Bombyx mandarina</name>
    <name type="common">Wild silk moth</name>
    <name type="synonym">Wild silkworm</name>
    <dbReference type="NCBI Taxonomy" id="7092"/>
    <lineage>
        <taxon>Eukaryota</taxon>
        <taxon>Metazoa</taxon>
        <taxon>Ecdysozoa</taxon>
        <taxon>Arthropoda</taxon>
        <taxon>Hexapoda</taxon>
        <taxon>Insecta</taxon>
        <taxon>Pterygota</taxon>
        <taxon>Neoptera</taxon>
        <taxon>Endopterygota</taxon>
        <taxon>Lepidoptera</taxon>
        <taxon>Glossata</taxon>
        <taxon>Ditrysia</taxon>
        <taxon>Bombycoidea</taxon>
        <taxon>Bombycidae</taxon>
        <taxon>Bombycinae</taxon>
        <taxon>Bombyx</taxon>
    </lineage>
</organism>
<feature type="region of interest" description="Disordered" evidence="1">
    <location>
        <begin position="298"/>
        <end position="369"/>
    </location>
</feature>
<dbReference type="Proteomes" id="UP000504629">
    <property type="component" value="Unplaced"/>
</dbReference>
<reference evidence="3" key="1">
    <citation type="submission" date="2025-08" db="UniProtKB">
        <authorList>
            <consortium name="RefSeq"/>
        </authorList>
    </citation>
    <scope>IDENTIFICATION</scope>
    <source>
        <tissue evidence="3">Silk gland</tissue>
    </source>
</reference>
<feature type="region of interest" description="Disordered" evidence="1">
    <location>
        <begin position="524"/>
        <end position="563"/>
    </location>
</feature>
<protein>
    <submittedName>
        <fullName evidence="3">Uncharacterized protein LOC114248457</fullName>
    </submittedName>
</protein>
<feature type="region of interest" description="Disordered" evidence="1">
    <location>
        <begin position="415"/>
        <end position="476"/>
    </location>
</feature>
<name>A0A6J2K7C8_BOMMA</name>
<dbReference type="GeneID" id="114248457"/>
<dbReference type="OrthoDB" id="7441961at2759"/>
<feature type="compositionally biased region" description="Polar residues" evidence="1">
    <location>
        <begin position="356"/>
        <end position="368"/>
    </location>
</feature>
<evidence type="ECO:0000313" key="2">
    <source>
        <dbReference type="Proteomes" id="UP000504629"/>
    </source>
</evidence>